<evidence type="ECO:0000256" key="12">
    <source>
        <dbReference type="ARBA" id="ARBA00023136"/>
    </source>
</evidence>
<feature type="coiled-coil region" evidence="15">
    <location>
        <begin position="146"/>
        <end position="181"/>
    </location>
</feature>
<dbReference type="GO" id="GO:0000155">
    <property type="term" value="F:phosphorelay sensor kinase activity"/>
    <property type="evidence" value="ECO:0007669"/>
    <property type="project" value="InterPro"/>
</dbReference>
<keyword evidence="13" id="KW-0807">Transducer</keyword>
<dbReference type="Gene3D" id="3.40.50.2300">
    <property type="match status" value="1"/>
</dbReference>
<gene>
    <name evidence="20" type="ORF">DLAC_00758</name>
</gene>
<keyword evidence="12 17" id="KW-0472">Membrane</keyword>
<dbReference type="InterPro" id="IPR003594">
    <property type="entry name" value="HATPase_dom"/>
</dbReference>
<protein>
    <recommendedName>
        <fullName evidence="3">histidine kinase</fullName>
        <ecNumber evidence="3">2.7.13.3</ecNumber>
    </recommendedName>
</protein>
<evidence type="ECO:0000256" key="8">
    <source>
        <dbReference type="ARBA" id="ARBA00022777"/>
    </source>
</evidence>
<comment type="subcellular location">
    <subcellularLocation>
        <location evidence="2">Membrane</location>
    </subcellularLocation>
</comment>
<dbReference type="SMART" id="SM00448">
    <property type="entry name" value="REC"/>
    <property type="match status" value="1"/>
</dbReference>
<evidence type="ECO:0000256" key="4">
    <source>
        <dbReference type="ARBA" id="ARBA00022553"/>
    </source>
</evidence>
<dbReference type="EC" id="2.7.13.3" evidence="3"/>
<dbReference type="Pfam" id="PF00512">
    <property type="entry name" value="HisKA"/>
    <property type="match status" value="1"/>
</dbReference>
<evidence type="ECO:0000259" key="18">
    <source>
        <dbReference type="PROSITE" id="PS50109"/>
    </source>
</evidence>
<name>A0A152A6Y4_TIELA</name>
<feature type="region of interest" description="Disordered" evidence="16">
    <location>
        <begin position="57"/>
        <end position="80"/>
    </location>
</feature>
<dbReference type="OrthoDB" id="18372at2759"/>
<reference evidence="20 21" key="1">
    <citation type="submission" date="2015-12" db="EMBL/GenBank/DDBJ databases">
        <title>Dictyostelia acquired genes for synthesis and detection of signals that induce cell-type specialization by lateral gene transfer from prokaryotes.</title>
        <authorList>
            <person name="Gloeckner G."/>
            <person name="Schaap P."/>
        </authorList>
    </citation>
    <scope>NUCLEOTIDE SEQUENCE [LARGE SCALE GENOMIC DNA]</scope>
    <source>
        <strain evidence="20 21">TK</strain>
    </source>
</reference>
<feature type="transmembrane region" description="Helical" evidence="17">
    <location>
        <begin position="294"/>
        <end position="315"/>
    </location>
</feature>
<dbReference type="InterPro" id="IPR036890">
    <property type="entry name" value="HATPase_C_sf"/>
</dbReference>
<feature type="transmembrane region" description="Helical" evidence="17">
    <location>
        <begin position="321"/>
        <end position="339"/>
    </location>
</feature>
<sequence>MFGSNGHGQYKSAYSQTMPSIHSLLPPKPPSIMSLFSNSSSMESYYGVGGNNSAIASSNSTNSSNTTSTSNNIGATTCNNNASSISSTLSRDYNIITNKLFSTILPNYNKSYNNNSSQHHHINNIIQNDEIQYDSDHLYNVDPSQHQQIQQEQEQEQQQQQQLQQQQLQQQQNRIQQQQQLQQSQQIIKNPQYTDEAELNSRFNQQQQNQINNETFNLKNRAAKTPTSCFVSPKITTTTISDDFLDSDEFSSNGSQIEEDNMNQNALFNLFNYICTLVLFNSNIKSSDKYKAKLCIGFCFTIFSFIPSWIIFFWLSGLNKPAIMAIIALPMSFSSLFILKKTGSTHFPGHILCFTLCFALTINAYYTGGHQSTIRLLMSIVPIISALVIGRKASVQWSLIVLSIFLFFFLANLSGCEYIEGIPTITIRSHMNFIIDVTIVLITMAFTLCYQYFIDEAHKETKIKNAQLTIAKDAAIEAYQARQEFLAMMSHEIRTPLNGLIGMATLLCDSYQLPQEERQMAKAVKSCGDILLRLVNDILDLSKLEANQMGLENIPFRIRDLTQQIIQVLSGQAQERGLKLFFELSNKIPSVLTGDSGRILQVLMNLTGNALKFTQSGFVKIMIDLIEDEAGKVSQKPGVYNICFMVKDSGIGVPPSSYQKIFEAFVQADPSDSRRYGGSGLGLYLCAKLVKLMNGEIGVYNNQDSAGSTFWFILPLEVGDESTVNSISRGVDVKYAPDRVKVLIAEDNIVNQKVAVKFLEKIGIRADVATNGNQVLDILEKQHYDLIFMDFQMPGLDGLRCSKAIRQLENEGKWNHFSSIYICGLTANTMSTDKKRCFDHGMNHFISKPFQLEQLKNAIDLAIEYKERYHYPYRY</sequence>
<evidence type="ECO:0000256" key="5">
    <source>
        <dbReference type="ARBA" id="ARBA00022679"/>
    </source>
</evidence>
<dbReference type="SUPFAM" id="SSF47384">
    <property type="entry name" value="Homodimeric domain of signal transducing histidine kinase"/>
    <property type="match status" value="1"/>
</dbReference>
<dbReference type="PROSITE" id="PS50110">
    <property type="entry name" value="RESPONSE_REGULATORY"/>
    <property type="match status" value="1"/>
</dbReference>
<dbReference type="PANTHER" id="PTHR45339:SF3">
    <property type="entry name" value="HISTIDINE KINASE"/>
    <property type="match status" value="1"/>
</dbReference>
<dbReference type="SUPFAM" id="SSF52172">
    <property type="entry name" value="CheY-like"/>
    <property type="match status" value="1"/>
</dbReference>
<dbReference type="STRING" id="361077.A0A152A6Y4"/>
<dbReference type="SMART" id="SM00388">
    <property type="entry name" value="HisKA"/>
    <property type="match status" value="1"/>
</dbReference>
<dbReference type="SUPFAM" id="SSF81995">
    <property type="entry name" value="beta-sandwich domain of Sec23/24"/>
    <property type="match status" value="1"/>
</dbReference>
<evidence type="ECO:0000256" key="11">
    <source>
        <dbReference type="ARBA" id="ARBA00023012"/>
    </source>
</evidence>
<dbReference type="Proteomes" id="UP000076078">
    <property type="component" value="Unassembled WGS sequence"/>
</dbReference>
<evidence type="ECO:0000313" key="21">
    <source>
        <dbReference type="Proteomes" id="UP000076078"/>
    </source>
</evidence>
<dbReference type="InParanoid" id="A0A152A6Y4"/>
<dbReference type="PRINTS" id="PR00344">
    <property type="entry name" value="BCTRLSENSOR"/>
</dbReference>
<dbReference type="PROSITE" id="PS50109">
    <property type="entry name" value="HIS_KIN"/>
    <property type="match status" value="1"/>
</dbReference>
<comment type="catalytic activity">
    <reaction evidence="1">
        <text>ATP + protein L-histidine = ADP + protein N-phospho-L-histidine.</text>
        <dbReference type="EC" id="2.7.13.3"/>
    </reaction>
</comment>
<dbReference type="Gene3D" id="1.10.287.130">
    <property type="match status" value="1"/>
</dbReference>
<keyword evidence="10 17" id="KW-1133">Transmembrane helix</keyword>
<keyword evidence="11" id="KW-0902">Two-component regulatory system</keyword>
<dbReference type="InterPro" id="IPR001789">
    <property type="entry name" value="Sig_transdc_resp-reg_receiver"/>
</dbReference>
<keyword evidence="6 17" id="KW-0812">Transmembrane</keyword>
<dbReference type="InterPro" id="IPR036097">
    <property type="entry name" value="HisK_dim/P_sf"/>
</dbReference>
<feature type="compositionally biased region" description="Low complexity" evidence="16">
    <location>
        <begin position="57"/>
        <end position="77"/>
    </location>
</feature>
<evidence type="ECO:0000256" key="2">
    <source>
        <dbReference type="ARBA" id="ARBA00004370"/>
    </source>
</evidence>
<evidence type="ECO:0000256" key="6">
    <source>
        <dbReference type="ARBA" id="ARBA00022692"/>
    </source>
</evidence>
<feature type="modified residue" description="4-aspartylphosphate" evidence="14">
    <location>
        <position position="790"/>
    </location>
</feature>
<feature type="transmembrane region" description="Helical" evidence="17">
    <location>
        <begin position="397"/>
        <end position="413"/>
    </location>
</feature>
<dbReference type="Pfam" id="PF02518">
    <property type="entry name" value="HATPase_c"/>
    <property type="match status" value="1"/>
</dbReference>
<dbReference type="InterPro" id="IPR004358">
    <property type="entry name" value="Sig_transdc_His_kin-like_C"/>
</dbReference>
<feature type="transmembrane region" description="Helical" evidence="17">
    <location>
        <begin position="351"/>
        <end position="368"/>
    </location>
</feature>
<keyword evidence="9" id="KW-0067">ATP-binding</keyword>
<evidence type="ECO:0000256" key="9">
    <source>
        <dbReference type="ARBA" id="ARBA00022840"/>
    </source>
</evidence>
<evidence type="ECO:0000256" key="10">
    <source>
        <dbReference type="ARBA" id="ARBA00022989"/>
    </source>
</evidence>
<dbReference type="FunFam" id="3.30.565.10:FF:000010">
    <property type="entry name" value="Sensor histidine kinase RcsC"/>
    <property type="match status" value="1"/>
</dbReference>
<dbReference type="CDD" id="cd00082">
    <property type="entry name" value="HisKA"/>
    <property type="match status" value="1"/>
</dbReference>
<dbReference type="InterPro" id="IPR005467">
    <property type="entry name" value="His_kinase_dom"/>
</dbReference>
<dbReference type="InterPro" id="IPR003661">
    <property type="entry name" value="HisK_dim/P_dom"/>
</dbReference>
<dbReference type="Gene3D" id="3.30.565.10">
    <property type="entry name" value="Histidine kinase-like ATPase, C-terminal domain"/>
    <property type="match status" value="1"/>
</dbReference>
<proteinExistence type="predicted"/>
<dbReference type="GO" id="GO:0016020">
    <property type="term" value="C:membrane"/>
    <property type="evidence" value="ECO:0007669"/>
    <property type="project" value="UniProtKB-SubCell"/>
</dbReference>
<evidence type="ECO:0000256" key="1">
    <source>
        <dbReference type="ARBA" id="ARBA00000085"/>
    </source>
</evidence>
<evidence type="ECO:0000256" key="15">
    <source>
        <dbReference type="SAM" id="Coils"/>
    </source>
</evidence>
<evidence type="ECO:0000256" key="17">
    <source>
        <dbReference type="SAM" id="Phobius"/>
    </source>
</evidence>
<feature type="domain" description="Response regulatory" evidence="19">
    <location>
        <begin position="741"/>
        <end position="863"/>
    </location>
</feature>
<dbReference type="SUPFAM" id="SSF55874">
    <property type="entry name" value="ATPase domain of HSP90 chaperone/DNA topoisomerase II/histidine kinase"/>
    <property type="match status" value="1"/>
</dbReference>
<keyword evidence="8 20" id="KW-0418">Kinase</keyword>
<keyword evidence="15" id="KW-0175">Coiled coil</keyword>
<keyword evidence="7" id="KW-0547">Nucleotide-binding</keyword>
<dbReference type="SMART" id="SM00387">
    <property type="entry name" value="HATPase_c"/>
    <property type="match status" value="1"/>
</dbReference>
<evidence type="ECO:0000313" key="20">
    <source>
        <dbReference type="EMBL" id="KYR01966.1"/>
    </source>
</evidence>
<dbReference type="FunCoup" id="A0A152A6Y4">
    <property type="interactions" value="13"/>
</dbReference>
<dbReference type="GO" id="GO:0005524">
    <property type="term" value="F:ATP binding"/>
    <property type="evidence" value="ECO:0007669"/>
    <property type="project" value="UniProtKB-KW"/>
</dbReference>
<comment type="caution">
    <text evidence="20">The sequence shown here is derived from an EMBL/GenBank/DDBJ whole genome shotgun (WGS) entry which is preliminary data.</text>
</comment>
<evidence type="ECO:0000256" key="16">
    <source>
        <dbReference type="SAM" id="MobiDB-lite"/>
    </source>
</evidence>
<feature type="transmembrane region" description="Helical" evidence="17">
    <location>
        <begin position="266"/>
        <end position="282"/>
    </location>
</feature>
<dbReference type="Pfam" id="PF00072">
    <property type="entry name" value="Response_reg"/>
    <property type="match status" value="1"/>
</dbReference>
<dbReference type="FunFam" id="1.10.287.130:FF:000004">
    <property type="entry name" value="Ethylene receptor 1"/>
    <property type="match status" value="1"/>
</dbReference>
<keyword evidence="5" id="KW-0808">Transferase</keyword>
<dbReference type="AlphaFoldDB" id="A0A152A6Y4"/>
<evidence type="ECO:0000256" key="3">
    <source>
        <dbReference type="ARBA" id="ARBA00012438"/>
    </source>
</evidence>
<evidence type="ECO:0000259" key="19">
    <source>
        <dbReference type="PROSITE" id="PS50110"/>
    </source>
</evidence>
<accession>A0A152A6Y4</accession>
<organism evidence="20 21">
    <name type="scientific">Tieghemostelium lacteum</name>
    <name type="common">Slime mold</name>
    <name type="synonym">Dictyostelium lacteum</name>
    <dbReference type="NCBI Taxonomy" id="361077"/>
    <lineage>
        <taxon>Eukaryota</taxon>
        <taxon>Amoebozoa</taxon>
        <taxon>Evosea</taxon>
        <taxon>Eumycetozoa</taxon>
        <taxon>Dictyostelia</taxon>
        <taxon>Dictyosteliales</taxon>
        <taxon>Raperosteliaceae</taxon>
        <taxon>Tieghemostelium</taxon>
    </lineage>
</organism>
<feature type="domain" description="Histidine kinase" evidence="18">
    <location>
        <begin position="488"/>
        <end position="718"/>
    </location>
</feature>
<evidence type="ECO:0000256" key="14">
    <source>
        <dbReference type="PROSITE-ProRule" id="PRU00169"/>
    </source>
</evidence>
<dbReference type="OMA" id="LEANQMG"/>
<evidence type="ECO:0000256" key="7">
    <source>
        <dbReference type="ARBA" id="ARBA00022741"/>
    </source>
</evidence>
<evidence type="ECO:0000256" key="13">
    <source>
        <dbReference type="ARBA" id="ARBA00023224"/>
    </source>
</evidence>
<dbReference type="CDD" id="cd17546">
    <property type="entry name" value="REC_hyHK_CKI1_RcsC-like"/>
    <property type="match status" value="1"/>
</dbReference>
<keyword evidence="4 14" id="KW-0597">Phosphoprotein</keyword>
<dbReference type="InterPro" id="IPR011006">
    <property type="entry name" value="CheY-like_superfamily"/>
</dbReference>
<dbReference type="PANTHER" id="PTHR45339">
    <property type="entry name" value="HYBRID SIGNAL TRANSDUCTION HISTIDINE KINASE J"/>
    <property type="match status" value="1"/>
</dbReference>
<dbReference type="EMBL" id="LODT01000004">
    <property type="protein sequence ID" value="KYR01966.1"/>
    <property type="molecule type" value="Genomic_DNA"/>
</dbReference>
<dbReference type="CDD" id="cd16922">
    <property type="entry name" value="HATPase_EvgS-ArcB-TorS-like"/>
    <property type="match status" value="1"/>
</dbReference>
<feature type="transmembrane region" description="Helical" evidence="17">
    <location>
        <begin position="433"/>
        <end position="454"/>
    </location>
</feature>
<keyword evidence="21" id="KW-1185">Reference proteome</keyword>